<comment type="similarity">
    <text evidence="1 9">Belongs to the GTP-binding SRP family. SRP54 subfamily.</text>
</comment>
<evidence type="ECO:0000256" key="10">
    <source>
        <dbReference type="SAM" id="MobiDB-lite"/>
    </source>
</evidence>
<feature type="compositionally biased region" description="Basic residues" evidence="10">
    <location>
        <begin position="492"/>
        <end position="511"/>
    </location>
</feature>
<dbReference type="SUPFAM" id="SSF47446">
    <property type="entry name" value="Signal peptide-binding domain"/>
    <property type="match status" value="1"/>
</dbReference>
<evidence type="ECO:0000256" key="5">
    <source>
        <dbReference type="ARBA" id="ARBA00023134"/>
    </source>
</evidence>
<evidence type="ECO:0000256" key="3">
    <source>
        <dbReference type="ARBA" id="ARBA00022801"/>
    </source>
</evidence>
<dbReference type="Pfam" id="PF00448">
    <property type="entry name" value="SRP54"/>
    <property type="match status" value="1"/>
</dbReference>
<dbReference type="EC" id="3.6.5.4" evidence="9"/>
<dbReference type="Gene3D" id="1.10.260.30">
    <property type="entry name" value="Signal recognition particle, SRP54 subunit, M-domain"/>
    <property type="match status" value="1"/>
</dbReference>
<dbReference type="PANTHER" id="PTHR11564:SF5">
    <property type="entry name" value="SIGNAL RECOGNITION PARTICLE SUBUNIT SRP54"/>
    <property type="match status" value="1"/>
</dbReference>
<dbReference type="SMART" id="SM00963">
    <property type="entry name" value="SRP54_N"/>
    <property type="match status" value="1"/>
</dbReference>
<dbReference type="STRING" id="1121442.SAMN02745702_00347"/>
<accession>A0A1T4VIY8</accession>
<evidence type="ECO:0000256" key="9">
    <source>
        <dbReference type="HAMAP-Rule" id="MF_00306"/>
    </source>
</evidence>
<feature type="compositionally biased region" description="Low complexity" evidence="10">
    <location>
        <begin position="482"/>
        <end position="491"/>
    </location>
</feature>
<dbReference type="GO" id="GO:0048500">
    <property type="term" value="C:signal recognition particle"/>
    <property type="evidence" value="ECO:0007669"/>
    <property type="project" value="UniProtKB-UniRule"/>
</dbReference>
<evidence type="ECO:0000256" key="7">
    <source>
        <dbReference type="ARBA" id="ARBA00023274"/>
    </source>
</evidence>
<keyword evidence="6 9" id="KW-0733">Signal recognition particle</keyword>
<dbReference type="GO" id="GO:0006614">
    <property type="term" value="P:SRP-dependent cotranslational protein targeting to membrane"/>
    <property type="evidence" value="ECO:0007669"/>
    <property type="project" value="InterPro"/>
</dbReference>
<dbReference type="HAMAP" id="MF_00306">
    <property type="entry name" value="SRP54"/>
    <property type="match status" value="1"/>
</dbReference>
<dbReference type="Pfam" id="PF02881">
    <property type="entry name" value="SRP54_N"/>
    <property type="match status" value="1"/>
</dbReference>
<evidence type="ECO:0000259" key="11">
    <source>
        <dbReference type="SMART" id="SM00382"/>
    </source>
</evidence>
<dbReference type="OrthoDB" id="9804720at2"/>
<dbReference type="InterPro" id="IPR004780">
    <property type="entry name" value="SRP"/>
</dbReference>
<dbReference type="EMBL" id="FUYA01000001">
    <property type="protein sequence ID" value="SKA64551.1"/>
    <property type="molecule type" value="Genomic_DNA"/>
</dbReference>
<evidence type="ECO:0000259" key="12">
    <source>
        <dbReference type="SMART" id="SM00962"/>
    </source>
</evidence>
<dbReference type="GO" id="GO:0008312">
    <property type="term" value="F:7S RNA binding"/>
    <property type="evidence" value="ECO:0007669"/>
    <property type="project" value="InterPro"/>
</dbReference>
<keyword evidence="4 9" id="KW-0694">RNA-binding</keyword>
<keyword evidence="2 9" id="KW-0547">Nucleotide-binding</keyword>
<dbReference type="GO" id="GO:0003924">
    <property type="term" value="F:GTPase activity"/>
    <property type="evidence" value="ECO:0007669"/>
    <property type="project" value="UniProtKB-UniRule"/>
</dbReference>
<evidence type="ECO:0000256" key="6">
    <source>
        <dbReference type="ARBA" id="ARBA00023135"/>
    </source>
</evidence>
<dbReference type="InterPro" id="IPR003593">
    <property type="entry name" value="AAA+_ATPase"/>
</dbReference>
<comment type="subunit">
    <text evidence="9">Part of the signal recognition particle protein translocation system, which is composed of SRP and FtsY.</text>
</comment>
<keyword evidence="3 9" id="KW-0378">Hydrolase</keyword>
<comment type="function">
    <text evidence="9">Involved in targeting and insertion of nascent membrane proteins into the cytoplasmic membrane. Binds to the hydrophobic signal sequence of the ribosome-nascent chain (RNC) as it emerges from the ribosomes. The SRP-RNC complex is then targeted to the cytoplasmic membrane where it interacts with the SRP receptor FtsY.</text>
</comment>
<dbReference type="InterPro" id="IPR013822">
    <property type="entry name" value="Signal_recog_particl_SRP54_hlx"/>
</dbReference>
<reference evidence="14 15" key="1">
    <citation type="submission" date="2017-02" db="EMBL/GenBank/DDBJ databases">
        <authorList>
            <person name="Peterson S.W."/>
        </authorList>
    </citation>
    <scope>NUCLEOTIDE SEQUENCE [LARGE SCALE GENOMIC DNA]</scope>
    <source>
        <strain evidence="14 15">DSM 18034</strain>
    </source>
</reference>
<evidence type="ECO:0000313" key="14">
    <source>
        <dbReference type="EMBL" id="SKA64551.1"/>
    </source>
</evidence>
<feature type="region of interest" description="Disordered" evidence="10">
    <location>
        <begin position="429"/>
        <end position="511"/>
    </location>
</feature>
<dbReference type="GO" id="GO:0005525">
    <property type="term" value="F:GTP binding"/>
    <property type="evidence" value="ECO:0007669"/>
    <property type="project" value="UniProtKB-UniRule"/>
</dbReference>
<keyword evidence="5 9" id="KW-0342">GTP-binding</keyword>
<feature type="binding site" evidence="9">
    <location>
        <begin position="247"/>
        <end position="250"/>
    </location>
    <ligand>
        <name>GTP</name>
        <dbReference type="ChEBI" id="CHEBI:37565"/>
    </ligand>
</feature>
<comment type="domain">
    <text evidence="9">Composed of three domains: the N-terminal N domain, which is responsible for interactions with the ribosome, the central G domain, which binds GTP, and the C-terminal M domain, which binds the RNA and the signal sequence of the RNC.</text>
</comment>
<evidence type="ECO:0000313" key="15">
    <source>
        <dbReference type="Proteomes" id="UP000189733"/>
    </source>
</evidence>
<dbReference type="InterPro" id="IPR027417">
    <property type="entry name" value="P-loop_NTPase"/>
</dbReference>
<dbReference type="AlphaFoldDB" id="A0A1T4VIY8"/>
<dbReference type="NCBIfam" id="TIGR00959">
    <property type="entry name" value="ffh"/>
    <property type="match status" value="1"/>
</dbReference>
<dbReference type="SMART" id="SM00962">
    <property type="entry name" value="SRP54"/>
    <property type="match status" value="1"/>
</dbReference>
<evidence type="ECO:0000256" key="8">
    <source>
        <dbReference type="ARBA" id="ARBA00048027"/>
    </source>
</evidence>
<dbReference type="Gene3D" id="1.20.120.140">
    <property type="entry name" value="Signal recognition particle SRP54, nucleotide-binding domain"/>
    <property type="match status" value="1"/>
</dbReference>
<gene>
    <name evidence="9" type="primary">ffh</name>
    <name evidence="14" type="ORF">SAMN02745702_00347</name>
</gene>
<dbReference type="InterPro" id="IPR022941">
    <property type="entry name" value="SRP54"/>
</dbReference>
<dbReference type="RefSeq" id="WP_078683663.1">
    <property type="nucleotide sequence ID" value="NZ_FUYA01000001.1"/>
</dbReference>
<feature type="compositionally biased region" description="Gly residues" evidence="10">
    <location>
        <begin position="450"/>
        <end position="466"/>
    </location>
</feature>
<feature type="domain" description="SRP54-type proteins GTP-binding" evidence="12">
    <location>
        <begin position="99"/>
        <end position="295"/>
    </location>
</feature>
<proteinExistence type="inferred from homology"/>
<dbReference type="InterPro" id="IPR036891">
    <property type="entry name" value="Signal_recog_part_SRP54_M_sf"/>
</dbReference>
<dbReference type="Proteomes" id="UP000189733">
    <property type="component" value="Unassembled WGS sequence"/>
</dbReference>
<comment type="catalytic activity">
    <reaction evidence="8 9">
        <text>GTP + H2O = GDP + phosphate + H(+)</text>
        <dbReference type="Rhea" id="RHEA:19669"/>
        <dbReference type="ChEBI" id="CHEBI:15377"/>
        <dbReference type="ChEBI" id="CHEBI:15378"/>
        <dbReference type="ChEBI" id="CHEBI:37565"/>
        <dbReference type="ChEBI" id="CHEBI:43474"/>
        <dbReference type="ChEBI" id="CHEBI:58189"/>
        <dbReference type="EC" id="3.6.5.4"/>
    </reaction>
</comment>
<comment type="subcellular location">
    <subcellularLocation>
        <location evidence="9">Cytoplasm</location>
    </subcellularLocation>
    <text evidence="9">The SRP-RNC complex is targeted to the cytoplasmic membrane.</text>
</comment>
<dbReference type="InterPro" id="IPR004125">
    <property type="entry name" value="Signal_recog_particle_SRP54_M"/>
</dbReference>
<dbReference type="SUPFAM" id="SSF52540">
    <property type="entry name" value="P-loop containing nucleoside triphosphate hydrolases"/>
    <property type="match status" value="1"/>
</dbReference>
<sequence>MFESLSDRLDSVFKKFKGQGRLDENNIQQGLREVRLALLEADVNFKVVKDFTERVKERCLGQDVQKSLTPGQQVIKIVNDEMTQLLGGETQDVDLRGNPSVFMMVGLQGSGKTTSAAKLALHFRRQRKMKPYLVPADVYRPAAIDQLQTLGRQLDVPVFPSEVGMDPVDICKQGIEAAREAGCNVVLLDTAGRLQIDEKLMDELANIKDACTPNEILFVADAMIGQEAVNVAKSFDEKLDISGVILTKMDGDARGGAALSIKSVTGKSLKFVGMGEKVSDLEVFHPDRIASRILGMGDVLTLIEKAQSSIDQEEAEEIGKKFQRAEFDFEDFRTQMRRLKKLGSIEGLLKLIPGMRGLKDKIGELSVPEKDMARIEAIISSMTMEERRNPSVINPSRKARIAKGSGVAVSDVNQLVKNFEQMRKMMKKMMGGGSKGKKPRMPRMPKGLPGMPGGMPGAGLPGGMPGMPGMPGMEGMEGMEGMGSRPGSTKSKTQRKKRKKTAGRNKKKKKK</sequence>
<dbReference type="FunFam" id="3.40.50.300:FF:000022">
    <property type="entry name" value="Signal recognition particle 54 kDa subunit"/>
    <property type="match status" value="1"/>
</dbReference>
<dbReference type="CDD" id="cd18539">
    <property type="entry name" value="SRP_G"/>
    <property type="match status" value="1"/>
</dbReference>
<dbReference type="Gene3D" id="3.40.50.300">
    <property type="entry name" value="P-loop containing nucleotide triphosphate hydrolases"/>
    <property type="match status" value="1"/>
</dbReference>
<keyword evidence="15" id="KW-1185">Reference proteome</keyword>
<feature type="domain" description="AAA+ ATPase" evidence="11">
    <location>
        <begin position="98"/>
        <end position="246"/>
    </location>
</feature>
<dbReference type="Pfam" id="PF02978">
    <property type="entry name" value="SRP_SPB"/>
    <property type="match status" value="1"/>
</dbReference>
<keyword evidence="7 9" id="KW-0687">Ribonucleoprotein</keyword>
<evidence type="ECO:0000256" key="2">
    <source>
        <dbReference type="ARBA" id="ARBA00022741"/>
    </source>
</evidence>
<evidence type="ECO:0000259" key="13">
    <source>
        <dbReference type="SMART" id="SM00963"/>
    </source>
</evidence>
<dbReference type="SMART" id="SM00382">
    <property type="entry name" value="AAA"/>
    <property type="match status" value="1"/>
</dbReference>
<organism evidence="14 15">
    <name type="scientific">Desulfobaculum bizertense DSM 18034</name>
    <dbReference type="NCBI Taxonomy" id="1121442"/>
    <lineage>
        <taxon>Bacteria</taxon>
        <taxon>Pseudomonadati</taxon>
        <taxon>Thermodesulfobacteriota</taxon>
        <taxon>Desulfovibrionia</taxon>
        <taxon>Desulfovibrionales</taxon>
        <taxon>Desulfovibrionaceae</taxon>
        <taxon>Desulfobaculum</taxon>
    </lineage>
</organism>
<dbReference type="PANTHER" id="PTHR11564">
    <property type="entry name" value="SIGNAL RECOGNITION PARTICLE 54K PROTEIN SRP54"/>
    <property type="match status" value="1"/>
</dbReference>
<keyword evidence="9" id="KW-0963">Cytoplasm</keyword>
<evidence type="ECO:0000256" key="4">
    <source>
        <dbReference type="ARBA" id="ARBA00022884"/>
    </source>
</evidence>
<feature type="binding site" evidence="9">
    <location>
        <begin position="106"/>
        <end position="113"/>
    </location>
    <ligand>
        <name>GTP</name>
        <dbReference type="ChEBI" id="CHEBI:37565"/>
    </ligand>
</feature>
<dbReference type="InterPro" id="IPR000897">
    <property type="entry name" value="SRP54_GTPase_dom"/>
</dbReference>
<protein>
    <recommendedName>
        <fullName evidence="9">Signal recognition particle protein</fullName>
        <ecNumber evidence="9">3.6.5.4</ecNumber>
    </recommendedName>
    <alternativeName>
        <fullName evidence="9">Fifty-four homolog</fullName>
    </alternativeName>
</protein>
<dbReference type="InterPro" id="IPR042101">
    <property type="entry name" value="SRP54_N_sf"/>
</dbReference>
<feature type="domain" description="Signal recognition particle SRP54 helical bundle" evidence="13">
    <location>
        <begin position="1"/>
        <end position="86"/>
    </location>
</feature>
<name>A0A1T4VIY8_9BACT</name>
<evidence type="ECO:0000256" key="1">
    <source>
        <dbReference type="ARBA" id="ARBA00005450"/>
    </source>
</evidence>
<feature type="binding site" evidence="9">
    <location>
        <begin position="189"/>
        <end position="193"/>
    </location>
    <ligand>
        <name>GTP</name>
        <dbReference type="ChEBI" id="CHEBI:37565"/>
    </ligand>
</feature>